<dbReference type="InterPro" id="IPR020184">
    <property type="entry name" value="KRTAP7"/>
</dbReference>
<dbReference type="InParanoid" id="G3U062"/>
<accession>G3U062</accession>
<protein>
    <submittedName>
        <fullName evidence="1">Keratin associated protein 7-1</fullName>
    </submittedName>
</protein>
<dbReference type="eggNOG" id="ENOG502TDVI">
    <property type="taxonomic scope" value="Eukaryota"/>
</dbReference>
<evidence type="ECO:0000313" key="2">
    <source>
        <dbReference type="Proteomes" id="UP000007646"/>
    </source>
</evidence>
<dbReference type="PANTHER" id="PTHR38504:SF1">
    <property type="entry name" value="KERATIN-ASSOCIATED PROTEIN 7-1"/>
    <property type="match status" value="1"/>
</dbReference>
<dbReference type="AlphaFoldDB" id="G3U062"/>
<evidence type="ECO:0000313" key="1">
    <source>
        <dbReference type="Ensembl" id="ENSLAFP00000021220.1"/>
    </source>
</evidence>
<proteinExistence type="predicted"/>
<organism evidence="1 2">
    <name type="scientific">Loxodonta africana</name>
    <name type="common">African elephant</name>
    <dbReference type="NCBI Taxonomy" id="9785"/>
    <lineage>
        <taxon>Eukaryota</taxon>
        <taxon>Metazoa</taxon>
        <taxon>Chordata</taxon>
        <taxon>Craniata</taxon>
        <taxon>Vertebrata</taxon>
        <taxon>Euteleostomi</taxon>
        <taxon>Mammalia</taxon>
        <taxon>Eutheria</taxon>
        <taxon>Afrotheria</taxon>
        <taxon>Proboscidea</taxon>
        <taxon>Elephantidae</taxon>
        <taxon>Loxodonta</taxon>
    </lineage>
</organism>
<dbReference type="Pfam" id="PF15034">
    <property type="entry name" value="KRTAP7"/>
    <property type="match status" value="1"/>
</dbReference>
<dbReference type="GeneTree" id="ENSGT00390000015202"/>
<dbReference type="PANTHER" id="PTHR38504">
    <property type="entry name" value="KERATIN-ASSOCIATED PROTEIN 7-1"/>
    <property type="match status" value="1"/>
</dbReference>
<dbReference type="FunCoup" id="G3U062">
    <property type="interactions" value="6"/>
</dbReference>
<dbReference type="Ensembl" id="ENSLAFT00000028046.1">
    <property type="protein sequence ID" value="ENSLAFP00000021220.1"/>
    <property type="gene ID" value="ENSLAFG00000031172.1"/>
</dbReference>
<dbReference type="Proteomes" id="UP000007646">
    <property type="component" value="Unassembled WGS sequence"/>
</dbReference>
<reference evidence="1" key="3">
    <citation type="submission" date="2025-09" db="UniProtKB">
        <authorList>
            <consortium name="Ensembl"/>
        </authorList>
    </citation>
    <scope>IDENTIFICATION</scope>
    <source>
        <strain evidence="1">Isolate ISIS603380</strain>
    </source>
</reference>
<reference evidence="1" key="2">
    <citation type="submission" date="2025-08" db="UniProtKB">
        <authorList>
            <consortium name="Ensembl"/>
        </authorList>
    </citation>
    <scope>IDENTIFICATION</scope>
    <source>
        <strain evidence="1">Isolate ISIS603380</strain>
    </source>
</reference>
<dbReference type="OMA" id="FCCGNYF"/>
<reference evidence="1 2" key="1">
    <citation type="submission" date="2009-06" db="EMBL/GenBank/DDBJ databases">
        <title>The Genome Sequence of Loxodonta africana (African elephant).</title>
        <authorList>
            <person name="Di Palma F."/>
            <person name="Heiman D."/>
            <person name="Young S."/>
            <person name="Johnson J."/>
            <person name="Lander E.S."/>
            <person name="Lindblad-Toh K."/>
        </authorList>
    </citation>
    <scope>NUCLEOTIDE SEQUENCE [LARGE SCALE GENOMIC DNA]</scope>
    <source>
        <strain evidence="1 2">Isolate ISIS603380</strain>
    </source>
</reference>
<dbReference type="STRING" id="9785.ENSLAFP00000021220"/>
<gene>
    <name evidence="1" type="primary">KRTAP7-1</name>
</gene>
<name>G3U062_LOXAF</name>
<sequence length="87" mass="9375">MTCFFSCGSYFPGYLSCGTNFHRTFRVTPWNFIMPLGSPLNYGYGYNGCGSLGYSFGGSNISDLGCGHGSSFFRPWGSGSGLGYIQC</sequence>
<dbReference type="HOGENOM" id="CLU_2482768_0_0_1"/>
<keyword evidence="2" id="KW-1185">Reference proteome</keyword>